<accession>A0A445MCV8</accession>
<dbReference type="EMBL" id="KV875623">
    <property type="protein sequence ID" value="RZR72054.1"/>
    <property type="molecule type" value="Genomic_DNA"/>
</dbReference>
<sequence>PPFWPHPAASSAHDRALLPSDGSLCGLAVPPRTATWSVGPPRALCPQVAAALQVTTPMGTMPQVVALQAAAPAGVSLQAITVADGCPYRGPWPQPIVPLSVLVRGRPPLQGAWSWPSTLVEGLTMADHPLSSLPSLQKRSKNV</sequence>
<name>A0A445MCV8_ENSVE</name>
<dbReference type="AlphaFoldDB" id="A0A445MCV8"/>
<protein>
    <submittedName>
        <fullName evidence="1">Uncharacterized protein</fullName>
    </submittedName>
</protein>
<dbReference type="Proteomes" id="UP000290560">
    <property type="component" value="Unassembled WGS sequence"/>
</dbReference>
<organism evidence="1">
    <name type="scientific">Ensete ventricosum</name>
    <name type="common">Abyssinian banana</name>
    <name type="synonym">Musa ensete</name>
    <dbReference type="NCBI Taxonomy" id="4639"/>
    <lineage>
        <taxon>Eukaryota</taxon>
        <taxon>Viridiplantae</taxon>
        <taxon>Streptophyta</taxon>
        <taxon>Embryophyta</taxon>
        <taxon>Tracheophyta</taxon>
        <taxon>Spermatophyta</taxon>
        <taxon>Magnoliopsida</taxon>
        <taxon>Liliopsida</taxon>
        <taxon>Zingiberales</taxon>
        <taxon>Musaceae</taxon>
        <taxon>Ensete</taxon>
    </lineage>
</organism>
<proteinExistence type="predicted"/>
<evidence type="ECO:0000313" key="1">
    <source>
        <dbReference type="EMBL" id="RZR72054.1"/>
    </source>
</evidence>
<feature type="non-terminal residue" evidence="1">
    <location>
        <position position="1"/>
    </location>
</feature>
<reference evidence="1" key="1">
    <citation type="journal article" date="2018" name="Data Brief">
        <title>Genome sequence data from 17 accessions of Ensete ventricosum, a staple food crop for millions in Ethiopia.</title>
        <authorList>
            <person name="Yemataw Z."/>
            <person name="Muzemil S."/>
            <person name="Ambachew D."/>
            <person name="Tripathi L."/>
            <person name="Tesfaye K."/>
            <person name="Chala A."/>
            <person name="Farbos A."/>
            <person name="O'Neill P."/>
            <person name="Moore K."/>
            <person name="Grant M."/>
            <person name="Studholme D.J."/>
        </authorList>
    </citation>
    <scope>NUCLEOTIDE SEQUENCE [LARGE SCALE GENOMIC DNA]</scope>
    <source>
        <tissue evidence="1">Leaf</tissue>
    </source>
</reference>
<gene>
    <name evidence="1" type="ORF">BHM03_00010116</name>
</gene>